<dbReference type="InterPro" id="IPR003593">
    <property type="entry name" value="AAA+_ATPase"/>
</dbReference>
<evidence type="ECO:0000259" key="4">
    <source>
        <dbReference type="SMART" id="SM00382"/>
    </source>
</evidence>
<evidence type="ECO:0000256" key="1">
    <source>
        <dbReference type="ARBA" id="ARBA00006512"/>
    </source>
</evidence>
<sequence>MMNLAEYRRTAARLADYLPWVALVGQGVVLNKDGSFQRSAKFRGPDLDSAVAAELVGVAARLNNSFRRLGSGWCIFVEAQRSEAGIYPNDVFPDPASALADAERKADFEEEGSHFVSDYYLTFLWLPPAEETARAESWLYEGRETSGVNPHELVRGFVDRTDRVLALLDGFMPECRWLTDAETLTYLHSTVSTKRHRVRVPETPIYLDALLADEALTGGLEPRLGSAHLRILTITGFPSVTTPGLLDDLNRLAFPYRWSTRAILMDKTDATRLLTKIRRQWFAKRKSIAAILKEVMTNEQSALVDTDAANKAADADLALQELGADMAGIAYVTATVTVWDENARRADEKLRLVEKVIQSRDFSVMVETVNSVDAWLGSLPGHAYANVRQPPISTLNLAHMVPSSAVWAGPERDDHFGAPPLLHGRTEGSTPFRLSLHVGDVGHTLVIGPTGAGKSVLLALMALQFRRYPRSQVFAFDFGGSIRVATLAMGGDWHDLGGRLTESSVSLQPLARIEQTQDRAWAADWIVAILQREGVTITPEAKEHIWTALSSLASAPIEERTITGLSVLLQSNDLKLAIQPYCVGGPYGRLLDAEAENLGDASVVAFETEGLLESGAAPATLAYLFHRIADRLDGRPTMIVIDEGWLALGDPAFAKQLGEWLVTLRKKNASVIFATQSLAQLEKSSIAPAIIESCPTRLLLPNDRAVEPQITAIYRRFGLNDRQIEILARAIPKRDYYCQSRRGDRLFELGLSEVGLALCAASSKSDQALIADILAEHGRDGFLAAWLTARGVEWAADLIPNLTNIAAAPESLVPEAALAAALDLTDALELDPEEIMP</sequence>
<dbReference type="Pfam" id="PF03135">
    <property type="entry name" value="CagE_TrbE_VirB"/>
    <property type="match status" value="1"/>
</dbReference>
<dbReference type="EMBL" id="JBHSLL010000003">
    <property type="protein sequence ID" value="MFC5384483.1"/>
    <property type="molecule type" value="Genomic_DNA"/>
</dbReference>
<dbReference type="SMART" id="SM00382">
    <property type="entry name" value="AAA"/>
    <property type="match status" value="1"/>
</dbReference>
<dbReference type="CDD" id="cd01127">
    <property type="entry name" value="TrwB_TraG_TraD_VirD4"/>
    <property type="match status" value="1"/>
</dbReference>
<dbReference type="NCBIfam" id="NF010447">
    <property type="entry name" value="PRK13873.1"/>
    <property type="match status" value="1"/>
</dbReference>
<keyword evidence="6" id="KW-1185">Reference proteome</keyword>
<comment type="similarity">
    <text evidence="1">Belongs to the TrbE/VirB4 family.</text>
</comment>
<name>A0ABW0GXI6_9HYPH</name>
<dbReference type="PANTHER" id="PTHR30121:SF12">
    <property type="entry name" value="TYPE IV SECRETION SYSTEM PROTEIN CAGE"/>
    <property type="match status" value="1"/>
</dbReference>
<gene>
    <name evidence="5" type="primary">trbE</name>
    <name evidence="5" type="ORF">ACFPLB_00710</name>
</gene>
<organism evidence="5 6">
    <name type="scientific">Aquamicrobium segne</name>
    <dbReference type="NCBI Taxonomy" id="469547"/>
    <lineage>
        <taxon>Bacteria</taxon>
        <taxon>Pseudomonadati</taxon>
        <taxon>Pseudomonadota</taxon>
        <taxon>Alphaproteobacteria</taxon>
        <taxon>Hyphomicrobiales</taxon>
        <taxon>Phyllobacteriaceae</taxon>
        <taxon>Aquamicrobium</taxon>
    </lineage>
</organism>
<protein>
    <submittedName>
        <fullName evidence="5">Conjugal transfer protein TrbE</fullName>
    </submittedName>
</protein>
<keyword evidence="3" id="KW-0067">ATP-binding</keyword>
<dbReference type="SUPFAM" id="SSF52540">
    <property type="entry name" value="P-loop containing nucleoside triphosphate hydrolases"/>
    <property type="match status" value="1"/>
</dbReference>
<evidence type="ECO:0000313" key="5">
    <source>
        <dbReference type="EMBL" id="MFC5384483.1"/>
    </source>
</evidence>
<keyword evidence="2" id="KW-0547">Nucleotide-binding</keyword>
<evidence type="ECO:0000256" key="2">
    <source>
        <dbReference type="ARBA" id="ARBA00022741"/>
    </source>
</evidence>
<feature type="domain" description="AAA+ ATPase" evidence="4">
    <location>
        <begin position="440"/>
        <end position="702"/>
    </location>
</feature>
<evidence type="ECO:0000313" key="6">
    <source>
        <dbReference type="Proteomes" id="UP001596016"/>
    </source>
</evidence>
<accession>A0ABW0GXI6</accession>
<comment type="caution">
    <text evidence="5">The sequence shown here is derived from an EMBL/GenBank/DDBJ whole genome shotgun (WGS) entry which is preliminary data.</text>
</comment>
<dbReference type="Pfam" id="PF19044">
    <property type="entry name" value="P-loop_TraG"/>
    <property type="match status" value="1"/>
</dbReference>
<evidence type="ECO:0000256" key="3">
    <source>
        <dbReference type="ARBA" id="ARBA00022840"/>
    </source>
</evidence>
<reference evidence="6" key="1">
    <citation type="journal article" date="2019" name="Int. J. Syst. Evol. Microbiol.">
        <title>The Global Catalogue of Microorganisms (GCM) 10K type strain sequencing project: providing services to taxonomists for standard genome sequencing and annotation.</title>
        <authorList>
            <consortium name="The Broad Institute Genomics Platform"/>
            <consortium name="The Broad Institute Genome Sequencing Center for Infectious Disease"/>
            <person name="Wu L."/>
            <person name="Ma J."/>
        </authorList>
    </citation>
    <scope>NUCLEOTIDE SEQUENCE [LARGE SCALE GENOMIC DNA]</scope>
    <source>
        <strain evidence="6">CGMCC 4.1415</strain>
    </source>
</reference>
<dbReference type="PANTHER" id="PTHR30121">
    <property type="entry name" value="UNCHARACTERIZED PROTEIN YJGR-RELATED"/>
    <property type="match status" value="1"/>
</dbReference>
<dbReference type="InterPro" id="IPR043964">
    <property type="entry name" value="P-loop_TraG"/>
</dbReference>
<dbReference type="InterPro" id="IPR027417">
    <property type="entry name" value="P-loop_NTPase"/>
</dbReference>
<dbReference type="RefSeq" id="WP_378227338.1">
    <property type="nucleotide sequence ID" value="NZ_JBHSLL010000003.1"/>
</dbReference>
<dbReference type="Gene3D" id="3.40.50.300">
    <property type="entry name" value="P-loop containing nucleotide triphosphate hydrolases"/>
    <property type="match status" value="2"/>
</dbReference>
<proteinExistence type="inferred from homology"/>
<dbReference type="Proteomes" id="UP001596016">
    <property type="component" value="Unassembled WGS sequence"/>
</dbReference>
<dbReference type="InterPro" id="IPR018145">
    <property type="entry name" value="CagE_TrbE_VirB_cntrl_dom"/>
</dbReference>
<dbReference type="InterPro" id="IPR051162">
    <property type="entry name" value="T4SS_component"/>
</dbReference>